<feature type="domain" description="Trichome birefringence-like C-terminal" evidence="10">
    <location>
        <begin position="103"/>
        <end position="307"/>
    </location>
</feature>
<feature type="chain" id="PRO_5019795474" description="Reverse transcriptase domain-containing protein" evidence="8">
    <location>
        <begin position="33"/>
        <end position="1400"/>
    </location>
</feature>
<dbReference type="PANTHER" id="PTHR32285:SF30">
    <property type="entry name" value="PROTEIN TRICHOME BIREFRINGENCE-LIKE 42"/>
    <property type="match status" value="1"/>
</dbReference>
<dbReference type="Pfam" id="PF00078">
    <property type="entry name" value="RVT_1"/>
    <property type="match status" value="1"/>
</dbReference>
<organism evidence="13 14">
    <name type="scientific">Cuscuta campestris</name>
    <dbReference type="NCBI Taxonomy" id="132261"/>
    <lineage>
        <taxon>Eukaryota</taxon>
        <taxon>Viridiplantae</taxon>
        <taxon>Streptophyta</taxon>
        <taxon>Embryophyta</taxon>
        <taxon>Tracheophyta</taxon>
        <taxon>Spermatophyta</taxon>
        <taxon>Magnoliopsida</taxon>
        <taxon>eudicotyledons</taxon>
        <taxon>Gunneridae</taxon>
        <taxon>Pentapetalae</taxon>
        <taxon>asterids</taxon>
        <taxon>lamiids</taxon>
        <taxon>Solanales</taxon>
        <taxon>Convolvulaceae</taxon>
        <taxon>Cuscuteae</taxon>
        <taxon>Cuscuta</taxon>
        <taxon>Cuscuta subgen. Grammica</taxon>
        <taxon>Cuscuta sect. Cleistogrammica</taxon>
    </lineage>
</organism>
<feature type="domain" description="Reverse transcriptase zinc-binding" evidence="11">
    <location>
        <begin position="1127"/>
        <end position="1205"/>
    </location>
</feature>
<gene>
    <name evidence="13" type="ORF">CCAM_LOCUS32101</name>
</gene>
<keyword evidence="6" id="KW-0472">Membrane</keyword>
<name>A0A484MNB1_9ASTE</name>
<evidence type="ECO:0000256" key="8">
    <source>
        <dbReference type="SAM" id="SignalP"/>
    </source>
</evidence>
<feature type="signal peptide" evidence="8">
    <location>
        <begin position="1"/>
        <end position="32"/>
    </location>
</feature>
<keyword evidence="4" id="KW-0735">Signal-anchor</keyword>
<dbReference type="GO" id="GO:0016020">
    <property type="term" value="C:membrane"/>
    <property type="evidence" value="ECO:0007669"/>
    <property type="project" value="UniProtKB-SubCell"/>
</dbReference>
<dbReference type="Pfam" id="PF13966">
    <property type="entry name" value="zf-RVT"/>
    <property type="match status" value="1"/>
</dbReference>
<dbReference type="InterPro" id="IPR025846">
    <property type="entry name" value="TBL_N"/>
</dbReference>
<dbReference type="InterPro" id="IPR000477">
    <property type="entry name" value="RT_dom"/>
</dbReference>
<sequence length="1400" mass="158416">MGGFLFVSLSGGRNMLAVLVLLFASLQPYCNNHPWMHAQSLTSWGGSDHYCNLYEGSWVRAPSDYYTQQGDCPLDLVPANRQCSNKHDKEYLNYKWLPTNCDLPPFDVNGFLGKYKGKTVMFVGDSIAQNQWMSLTCLIFRHFWSYTRSYIKNHQQKVIAINIFFHEPAISIVYQQNRFLVDMVGESDPINGPVIVLDSISSEITQLWLTADLLVVNSYHWWTHSGSIQPWKYLEIDGMKYSTMDHMSAYDRALNTWAKWVDKNIDPQKTRVFFQGISALHLNYWTPNGEKRENCLGEREPIKGSTFLGMPYPGELSQGLGQGVGYVVVCSYFANLHIAFVCDFSSIWDLHHEFLLLGSRRTLAFGKSRVSSCTMGSSKAQSTKKVKKKKGKGDDSSQLPSIDTDVANELEEKEKDQAYSFTSETSPHCEEIEDTAGPLETNTPGNRDPNQGMMLKQYDVGEGILRIPDSIIKPVEDIWGFCLVGCFTGRFPGLKAVDAIVKSWNIPCRIIPHCKGWVVLKFENDKDRYEVLGMERSKAYGKEFRLKIPSHGFMFDFAEFTTLPVWIQLHNVPLQLWVLVEVDFSKEPVTSFEVECMGKNYVQTVEFEEEPKYCFHCLTWNHSPFNCRALEQTKKKELSNLVDSKASQMQSKGDPNAKNKVLTNVPTKPGEALAGLEKKRKKGQDGAHAGKKQDFKKGGTKLEGFVNAKLPGWKWSSNFDIISGGRMVILWNPSVFTCNVLRRALEAKEEYNLVMKEVVADPNNQTLLEDAEIKRKRANFLLDAELEFYQQKAKCDFLLKSDSTLLASVSLEEVREVVFDIGNDKAPGPDGYTAAFFKSQWPTVEKDVYDAVLEFFTSGKLLKQINHAMIVLLPKSAHNPSVKDFRPIACLNVLYKIITKILARRMTPLLSALIDPAQGAFVKGRSLVDNLLLAQHLIRDYAIKRSTLSCMIKLDITKAYDTVSWSFLRDVMVGLGFSTRAVIQGVQSFWLQAFPVQKYVLDRITALCHNFLWGSKFAKVAWADVCKPKTEGGLGLRDAGNWNNAMLCKLFWNLAAKKDSLWVKWVHCVYLKQEDIWQWQPKKRHSVFFKRLAYVCGLLIQKLGDHIPSLEVAMQTLCMGGNLVPSKVYDLFRVKANPKPWMSFIWHSTIPPKCSFTMWLALRRRLPTKANLEFLGLPLDCTLCGQGLEDMDHLFFQCSFSRQVWAAIKLWLGIEGQLGSLDRAIRWLRTFRRGGALLKKMRKLALACTMALMVTRISGTIISIACRPKTPPFVHGSADGYLPDPCGKPGSPFSTSTTTAAVEDSPDRILGLPKDYEDYRRSMYGGLTHKALLVDAVGTLVAPSQPMAQAGFMSLSNIFFFPAFMCGRSCNNVNCILILSYFESNNGKFMEFKDPPGWFC</sequence>
<reference evidence="13 14" key="1">
    <citation type="submission" date="2018-04" db="EMBL/GenBank/DDBJ databases">
        <authorList>
            <person name="Vogel A."/>
        </authorList>
    </citation>
    <scope>NUCLEOTIDE SEQUENCE [LARGE SCALE GENOMIC DNA]</scope>
</reference>
<evidence type="ECO:0000313" key="13">
    <source>
        <dbReference type="EMBL" id="VFQ90325.1"/>
    </source>
</evidence>
<feature type="compositionally biased region" description="Basic residues" evidence="7">
    <location>
        <begin position="382"/>
        <end position="391"/>
    </location>
</feature>
<evidence type="ECO:0000256" key="2">
    <source>
        <dbReference type="ARBA" id="ARBA00007727"/>
    </source>
</evidence>
<feature type="region of interest" description="Disordered" evidence="7">
    <location>
        <begin position="373"/>
        <end position="402"/>
    </location>
</feature>
<comment type="similarity">
    <text evidence="2">Belongs to the PC-esterase family. TBL subfamily.</text>
</comment>
<dbReference type="GO" id="GO:0016413">
    <property type="term" value="F:O-acetyltransferase activity"/>
    <property type="evidence" value="ECO:0007669"/>
    <property type="project" value="InterPro"/>
</dbReference>
<evidence type="ECO:0000259" key="9">
    <source>
        <dbReference type="Pfam" id="PF00078"/>
    </source>
</evidence>
<dbReference type="PANTHER" id="PTHR32285">
    <property type="entry name" value="PROTEIN TRICHOME BIREFRINGENCE-LIKE 9-RELATED"/>
    <property type="match status" value="1"/>
</dbReference>
<evidence type="ECO:0000256" key="7">
    <source>
        <dbReference type="SAM" id="MobiDB-lite"/>
    </source>
</evidence>
<dbReference type="Proteomes" id="UP000595140">
    <property type="component" value="Unassembled WGS sequence"/>
</dbReference>
<evidence type="ECO:0000256" key="1">
    <source>
        <dbReference type="ARBA" id="ARBA00004167"/>
    </source>
</evidence>
<evidence type="ECO:0000256" key="5">
    <source>
        <dbReference type="ARBA" id="ARBA00022989"/>
    </source>
</evidence>
<evidence type="ECO:0000256" key="6">
    <source>
        <dbReference type="ARBA" id="ARBA00023136"/>
    </source>
</evidence>
<comment type="subcellular location">
    <subcellularLocation>
        <location evidence="1">Membrane</location>
        <topology evidence="1">Single-pass membrane protein</topology>
    </subcellularLocation>
</comment>
<dbReference type="GO" id="GO:0005794">
    <property type="term" value="C:Golgi apparatus"/>
    <property type="evidence" value="ECO:0007669"/>
    <property type="project" value="TreeGrafter"/>
</dbReference>
<evidence type="ECO:0000313" key="14">
    <source>
        <dbReference type="Proteomes" id="UP000595140"/>
    </source>
</evidence>
<dbReference type="SUPFAM" id="SSF56672">
    <property type="entry name" value="DNA/RNA polymerases"/>
    <property type="match status" value="1"/>
</dbReference>
<feature type="domain" description="Trichome birefringence-like N-terminal" evidence="12">
    <location>
        <begin position="51"/>
        <end position="102"/>
    </location>
</feature>
<dbReference type="OrthoDB" id="1939300at2759"/>
<dbReference type="Pfam" id="PF13839">
    <property type="entry name" value="PC-Esterase"/>
    <property type="match status" value="1"/>
</dbReference>
<feature type="compositionally biased region" description="Polar residues" evidence="7">
    <location>
        <begin position="642"/>
        <end position="653"/>
    </location>
</feature>
<keyword evidence="3" id="KW-0812">Transmembrane</keyword>
<feature type="region of interest" description="Disordered" evidence="7">
    <location>
        <begin position="642"/>
        <end position="693"/>
    </location>
</feature>
<dbReference type="InterPro" id="IPR029962">
    <property type="entry name" value="TBL"/>
</dbReference>
<dbReference type="InterPro" id="IPR026057">
    <property type="entry name" value="TBL_C"/>
</dbReference>
<protein>
    <recommendedName>
        <fullName evidence="15">Reverse transcriptase domain-containing protein</fullName>
    </recommendedName>
</protein>
<keyword evidence="8" id="KW-0732">Signal</keyword>
<keyword evidence="14" id="KW-1185">Reference proteome</keyword>
<dbReference type="EMBL" id="OOIL02004035">
    <property type="protein sequence ID" value="VFQ90325.1"/>
    <property type="molecule type" value="Genomic_DNA"/>
</dbReference>
<evidence type="ECO:0000259" key="10">
    <source>
        <dbReference type="Pfam" id="PF13839"/>
    </source>
</evidence>
<evidence type="ECO:0000259" key="11">
    <source>
        <dbReference type="Pfam" id="PF13966"/>
    </source>
</evidence>
<dbReference type="InterPro" id="IPR043502">
    <property type="entry name" value="DNA/RNA_pol_sf"/>
</dbReference>
<feature type="domain" description="Reverse transcriptase" evidence="9">
    <location>
        <begin position="880"/>
        <end position="980"/>
    </location>
</feature>
<evidence type="ECO:0000256" key="3">
    <source>
        <dbReference type="ARBA" id="ARBA00022692"/>
    </source>
</evidence>
<evidence type="ECO:0008006" key="15">
    <source>
        <dbReference type="Google" id="ProtNLM"/>
    </source>
</evidence>
<dbReference type="CDD" id="cd01650">
    <property type="entry name" value="RT_nLTR_like"/>
    <property type="match status" value="1"/>
</dbReference>
<accession>A0A484MNB1</accession>
<evidence type="ECO:0000256" key="4">
    <source>
        <dbReference type="ARBA" id="ARBA00022968"/>
    </source>
</evidence>
<evidence type="ECO:0000259" key="12">
    <source>
        <dbReference type="Pfam" id="PF14416"/>
    </source>
</evidence>
<dbReference type="InterPro" id="IPR026960">
    <property type="entry name" value="RVT-Znf"/>
</dbReference>
<dbReference type="Pfam" id="PF14416">
    <property type="entry name" value="PMR5N"/>
    <property type="match status" value="1"/>
</dbReference>
<proteinExistence type="inferred from homology"/>
<keyword evidence="5" id="KW-1133">Transmembrane helix</keyword>